<dbReference type="Gene3D" id="3.20.20.70">
    <property type="entry name" value="Aldolase class I"/>
    <property type="match status" value="1"/>
</dbReference>
<reference evidence="3" key="1">
    <citation type="submission" date="2015-08" db="EMBL/GenBank/DDBJ databases">
        <title>Discovery of a novel antibiotic invisible to genome mining, by efficient functional screening of genomic libraries.</title>
        <authorList>
            <person name="Xu M."/>
            <person name="Wang Y."/>
            <person name="Liu M."/>
            <person name="Zhao Z."/>
            <person name="Xu L."/>
            <person name="Chen X."/>
            <person name="Gao G."/>
            <person name="Han D."/>
            <person name="Liu L."/>
            <person name="Huang S."/>
            <person name="He X."/>
            <person name="Lin S."/>
            <person name="Kang Q."/>
            <person name="Ou H."/>
            <person name="Zhou H."/>
            <person name="Pang X."/>
            <person name="Deng Z."/>
            <person name="Tao M."/>
        </authorList>
    </citation>
    <scope>NUCLEOTIDE SEQUENCE</scope>
    <source>
        <strain evidence="3">Sal35</strain>
    </source>
</reference>
<gene>
    <name evidence="3" type="primary">stn2O</name>
</gene>
<dbReference type="PANTHER" id="PTHR30538">
    <property type="entry name" value="LYSINE 2,3-AMINOMUTASE-RELATED"/>
    <property type="match status" value="1"/>
</dbReference>
<protein>
    <submittedName>
        <fullName evidence="3">Lysine 2,3-aminomutase</fullName>
    </submittedName>
</protein>
<organism evidence="3">
    <name type="scientific">Streptomyces rochei</name>
    <name type="common">Streptomyces parvullus</name>
    <dbReference type="NCBI Taxonomy" id="1928"/>
    <lineage>
        <taxon>Bacteria</taxon>
        <taxon>Bacillati</taxon>
        <taxon>Actinomycetota</taxon>
        <taxon>Actinomycetes</taxon>
        <taxon>Kitasatosporales</taxon>
        <taxon>Streptomycetaceae</taxon>
        <taxon>Streptomyces</taxon>
        <taxon>Streptomyces rochei group</taxon>
    </lineage>
</organism>
<dbReference type="InterPro" id="IPR003739">
    <property type="entry name" value="Lys_aminomutase/Glu_NH3_mut"/>
</dbReference>
<keyword evidence="1" id="KW-0411">Iron-sulfur</keyword>
<dbReference type="SUPFAM" id="SSF102114">
    <property type="entry name" value="Radical SAM enzymes"/>
    <property type="match status" value="1"/>
</dbReference>
<keyword evidence="1" id="KW-0408">Iron</keyword>
<evidence type="ECO:0000313" key="3">
    <source>
        <dbReference type="EMBL" id="ALV82418.1"/>
    </source>
</evidence>
<dbReference type="EMBL" id="KT362049">
    <property type="protein sequence ID" value="ALV82418.1"/>
    <property type="molecule type" value="Genomic_DNA"/>
</dbReference>
<feature type="compositionally biased region" description="Polar residues" evidence="2">
    <location>
        <begin position="8"/>
        <end position="19"/>
    </location>
</feature>
<dbReference type="GO" id="GO:0051539">
    <property type="term" value="F:4 iron, 4 sulfur cluster binding"/>
    <property type="evidence" value="ECO:0007669"/>
    <property type="project" value="UniProtKB-KW"/>
</dbReference>
<name>A0A0U3K0N0_STRRO</name>
<dbReference type="PANTHER" id="PTHR30538:SF0">
    <property type="entry name" value="L-LYSINE 2,3-AMINOMUTASE AQ_1632-RELATED"/>
    <property type="match status" value="1"/>
</dbReference>
<dbReference type="InterPro" id="IPR013785">
    <property type="entry name" value="Aldolase_TIM"/>
</dbReference>
<keyword evidence="1" id="KW-0004">4Fe-4S</keyword>
<evidence type="ECO:0000256" key="2">
    <source>
        <dbReference type="SAM" id="MobiDB-lite"/>
    </source>
</evidence>
<proteinExistence type="predicted"/>
<accession>A0A0U3K0N0</accession>
<keyword evidence="1" id="KW-0479">Metal-binding</keyword>
<sequence length="556" mass="61928">MVHASDIHINSSTNYSGQRAQPIAPPRARSSALLLPRSASSASRRTARCCTGAHTVSTPYNFPSCTTPHPLQDRRQAIRPKPMGLGGGLVDTARSQTESAALEGVYEYRSRPLVEPDWRRLPGWRDVTAAEWADPQWQRAHCVKDAKGLRAVMGDLLDEGFYEDWEQDRLHRATMSVLLPPQMINTMAPEATGGRPGELTKAFYDDPVRRYMLPVLSDRHPEWPSHPMASRDSLHEQDMWVVEGLTHRYPTKVLAELLSTCPQYCGHCTRMDLVGNSTPQVAKNKLQLKPTDRADRILEHLRASPGIRDVVVSGGDLANMPWPRLERFIDGLLGIESIRDIRLASKGLVGLPQHWRSGPVLEGVARVARTACSRGVRIALHTHANAAQQITPAVAEASGALLGAGLHDVRNQGVLMRGVNDSAHDLLDLCFALIDHAGITPYYFYMCDMIPNAEHWRVSLHRAQLIQHQIMGYLPGFSTPRIVCDVPLAGKRWVDQADSYDRVLGVSHWSKSFLTPLEAADPEARNGSYHYYDPIDTLPLAGQQWWRETHQGARQG</sequence>
<feature type="region of interest" description="Disordered" evidence="2">
    <location>
        <begin position="1"/>
        <end position="29"/>
    </location>
</feature>
<dbReference type="Gene3D" id="6.10.140.1170">
    <property type="match status" value="1"/>
</dbReference>
<dbReference type="InterPro" id="IPR058240">
    <property type="entry name" value="rSAM_sf"/>
</dbReference>
<dbReference type="AlphaFoldDB" id="A0A0U3K0N0"/>
<evidence type="ECO:0000256" key="1">
    <source>
        <dbReference type="ARBA" id="ARBA00022485"/>
    </source>
</evidence>